<sequence>MTQLDFLFQQPQTSMGLHKKRESMCKKKNHRSKGGIGEDLQDGMQTPGNAYPLKENTWKVTPTSLKKELRPLLKRVEAKNNIDFRRETSHSDKSPDEARSITGSATTHWNDEEHSSISPKQ</sequence>
<reference evidence="2 3" key="1">
    <citation type="journal article" date="2021" name="Hortic Res">
        <title>Chromosome-scale assembly of the Dendrobium chrysotoxum genome enhances the understanding of orchid evolution.</title>
        <authorList>
            <person name="Zhang Y."/>
            <person name="Zhang G.Q."/>
            <person name="Zhang D."/>
            <person name="Liu X.D."/>
            <person name="Xu X.Y."/>
            <person name="Sun W.H."/>
            <person name="Yu X."/>
            <person name="Zhu X."/>
            <person name="Wang Z.W."/>
            <person name="Zhao X."/>
            <person name="Zhong W.Y."/>
            <person name="Chen H."/>
            <person name="Yin W.L."/>
            <person name="Huang T."/>
            <person name="Niu S.C."/>
            <person name="Liu Z.J."/>
        </authorList>
    </citation>
    <scope>NUCLEOTIDE SEQUENCE [LARGE SCALE GENOMIC DNA]</scope>
    <source>
        <strain evidence="2">Lindl</strain>
    </source>
</reference>
<comment type="caution">
    <text evidence="2">The sequence shown here is derived from an EMBL/GenBank/DDBJ whole genome shotgun (WGS) entry which is preliminary data.</text>
</comment>
<feature type="compositionally biased region" description="Basic residues" evidence="1">
    <location>
        <begin position="17"/>
        <end position="33"/>
    </location>
</feature>
<feature type="region of interest" description="Disordered" evidence="1">
    <location>
        <begin position="1"/>
        <end position="55"/>
    </location>
</feature>
<evidence type="ECO:0000256" key="1">
    <source>
        <dbReference type="SAM" id="MobiDB-lite"/>
    </source>
</evidence>
<feature type="compositionally biased region" description="Polar residues" evidence="1">
    <location>
        <begin position="1"/>
        <end position="15"/>
    </location>
</feature>
<gene>
    <name evidence="2" type="ORF">IEQ34_016215</name>
</gene>
<protein>
    <submittedName>
        <fullName evidence="2">Uncharacterized protein</fullName>
    </submittedName>
</protein>
<dbReference type="EMBL" id="JAGFBR010000015">
    <property type="protein sequence ID" value="KAH0454291.1"/>
    <property type="molecule type" value="Genomic_DNA"/>
</dbReference>
<feature type="compositionally biased region" description="Basic and acidic residues" evidence="1">
    <location>
        <begin position="78"/>
        <end position="99"/>
    </location>
</feature>
<organism evidence="2 3">
    <name type="scientific">Dendrobium chrysotoxum</name>
    <name type="common">Orchid</name>
    <dbReference type="NCBI Taxonomy" id="161865"/>
    <lineage>
        <taxon>Eukaryota</taxon>
        <taxon>Viridiplantae</taxon>
        <taxon>Streptophyta</taxon>
        <taxon>Embryophyta</taxon>
        <taxon>Tracheophyta</taxon>
        <taxon>Spermatophyta</taxon>
        <taxon>Magnoliopsida</taxon>
        <taxon>Liliopsida</taxon>
        <taxon>Asparagales</taxon>
        <taxon>Orchidaceae</taxon>
        <taxon>Epidendroideae</taxon>
        <taxon>Malaxideae</taxon>
        <taxon>Dendrobiinae</taxon>
        <taxon>Dendrobium</taxon>
    </lineage>
</organism>
<name>A0AAV7GCV9_DENCH</name>
<accession>A0AAV7GCV9</accession>
<dbReference type="AlphaFoldDB" id="A0AAV7GCV9"/>
<evidence type="ECO:0000313" key="3">
    <source>
        <dbReference type="Proteomes" id="UP000775213"/>
    </source>
</evidence>
<dbReference type="Proteomes" id="UP000775213">
    <property type="component" value="Unassembled WGS sequence"/>
</dbReference>
<keyword evidence="3" id="KW-1185">Reference proteome</keyword>
<evidence type="ECO:0000313" key="2">
    <source>
        <dbReference type="EMBL" id="KAH0454291.1"/>
    </source>
</evidence>
<feature type="region of interest" description="Disordered" evidence="1">
    <location>
        <begin position="78"/>
        <end position="121"/>
    </location>
</feature>
<proteinExistence type="predicted"/>